<keyword evidence="4 5" id="KW-0687">Ribonucleoprotein</keyword>
<dbReference type="SUPFAM" id="SSF55129">
    <property type="entry name" value="Ribosomal protein L30p/L7e"/>
    <property type="match status" value="1"/>
</dbReference>
<dbReference type="FunFam" id="3.30.1390.20:FF:000001">
    <property type="entry name" value="50S ribosomal protein L30"/>
    <property type="match status" value="1"/>
</dbReference>
<evidence type="ECO:0000256" key="4">
    <source>
        <dbReference type="ARBA" id="ARBA00023274"/>
    </source>
</evidence>
<dbReference type="Pfam" id="PF00327">
    <property type="entry name" value="Ribosomal_L30"/>
    <property type="match status" value="1"/>
</dbReference>
<sequence length="70" mass="7869">MLKKYLEDKEGDMSTIKIKQVKSRIGAPADQKRTLDALGLRKLNRVVEHESTPSILGMVDKVKHLVAIVK</sequence>
<comment type="subunit">
    <text evidence="2 5">Part of the 50S ribosomal subunit.</text>
</comment>
<reference evidence="7 8" key="1">
    <citation type="submission" date="2014-02" db="EMBL/GenBank/DDBJ databases">
        <authorList>
            <person name="Sears C."/>
            <person name="Carroll K."/>
            <person name="Sack B.R."/>
            <person name="Qadri F."/>
            <person name="Myers L.L."/>
            <person name="Chung G.-T."/>
            <person name="Escheverria P."/>
            <person name="Fraser C.M."/>
            <person name="Sadzewicz L."/>
            <person name="Shefchek K.A."/>
            <person name="Tallon L."/>
            <person name="Das S.P."/>
            <person name="Daugherty S."/>
            <person name="Mongodin E.F."/>
        </authorList>
    </citation>
    <scope>NUCLEOTIDE SEQUENCE [LARGE SCALE GENOMIC DNA]</scope>
    <source>
        <strain evidence="7 8">S36L11</strain>
    </source>
</reference>
<dbReference type="InterPro" id="IPR036919">
    <property type="entry name" value="Ribo_uL30_ferredoxin-like_sf"/>
</dbReference>
<evidence type="ECO:0000313" key="8">
    <source>
        <dbReference type="Proteomes" id="UP000022082"/>
    </source>
</evidence>
<protein>
    <recommendedName>
        <fullName evidence="5">Large ribosomal subunit protein uL30</fullName>
    </recommendedName>
</protein>
<dbReference type="GO" id="GO:0022625">
    <property type="term" value="C:cytosolic large ribosomal subunit"/>
    <property type="evidence" value="ECO:0007669"/>
    <property type="project" value="TreeGrafter"/>
</dbReference>
<dbReference type="InterPro" id="IPR016082">
    <property type="entry name" value="Ribosomal_uL30_ferredoxin-like"/>
</dbReference>
<dbReference type="PANTHER" id="PTHR15892:SF2">
    <property type="entry name" value="LARGE RIBOSOMAL SUBUNIT PROTEIN UL30M"/>
    <property type="match status" value="1"/>
</dbReference>
<dbReference type="Proteomes" id="UP000022082">
    <property type="component" value="Unassembled WGS sequence"/>
</dbReference>
<dbReference type="PANTHER" id="PTHR15892">
    <property type="entry name" value="MITOCHONDRIAL RIBOSOMAL PROTEIN L30"/>
    <property type="match status" value="1"/>
</dbReference>
<dbReference type="GO" id="GO:0006412">
    <property type="term" value="P:translation"/>
    <property type="evidence" value="ECO:0007669"/>
    <property type="project" value="UniProtKB-UniRule"/>
</dbReference>
<proteinExistence type="inferred from homology"/>
<dbReference type="PATRIC" id="fig|1339327.3.peg.4693"/>
<dbReference type="EMBL" id="JGDJ01000280">
    <property type="protein sequence ID" value="EXZ26639.1"/>
    <property type="molecule type" value="Genomic_DNA"/>
</dbReference>
<evidence type="ECO:0000256" key="2">
    <source>
        <dbReference type="ARBA" id="ARBA00011838"/>
    </source>
</evidence>
<evidence type="ECO:0000256" key="3">
    <source>
        <dbReference type="ARBA" id="ARBA00022980"/>
    </source>
</evidence>
<keyword evidence="3 5" id="KW-0689">Ribosomal protein</keyword>
<dbReference type="InterPro" id="IPR005996">
    <property type="entry name" value="Ribosomal_uL30_bac-type"/>
</dbReference>
<dbReference type="NCBIfam" id="TIGR01308">
    <property type="entry name" value="rpmD_bact"/>
    <property type="match status" value="1"/>
</dbReference>
<feature type="domain" description="Large ribosomal subunit protein uL30-like ferredoxin-like fold" evidence="6">
    <location>
        <begin position="16"/>
        <end position="66"/>
    </location>
</feature>
<gene>
    <name evidence="5 7" type="primary">rpmD</name>
    <name evidence="7" type="ORF">M136_4187</name>
</gene>
<evidence type="ECO:0000256" key="1">
    <source>
        <dbReference type="ARBA" id="ARBA00007594"/>
    </source>
</evidence>
<dbReference type="HAMAP" id="MF_01371_B">
    <property type="entry name" value="Ribosomal_uL30_B"/>
    <property type="match status" value="1"/>
</dbReference>
<dbReference type="CDD" id="cd01658">
    <property type="entry name" value="Ribosomal_L30"/>
    <property type="match status" value="1"/>
</dbReference>
<evidence type="ECO:0000259" key="6">
    <source>
        <dbReference type="Pfam" id="PF00327"/>
    </source>
</evidence>
<comment type="caution">
    <text evidence="7">The sequence shown here is derived from an EMBL/GenBank/DDBJ whole genome shotgun (WGS) entry which is preliminary data.</text>
</comment>
<accession>A0A015YVB8</accession>
<dbReference type="Gene3D" id="3.30.1390.20">
    <property type="entry name" value="Ribosomal protein L30, ferredoxin-like fold domain"/>
    <property type="match status" value="1"/>
</dbReference>
<name>A0A015YVB8_BACFG</name>
<comment type="similarity">
    <text evidence="1 5">Belongs to the universal ribosomal protein uL30 family.</text>
</comment>
<organism evidence="7 8">
    <name type="scientific">Bacteroides fragilis str. S36L11</name>
    <dbReference type="NCBI Taxonomy" id="1339327"/>
    <lineage>
        <taxon>Bacteria</taxon>
        <taxon>Pseudomonadati</taxon>
        <taxon>Bacteroidota</taxon>
        <taxon>Bacteroidia</taxon>
        <taxon>Bacteroidales</taxon>
        <taxon>Bacteroidaceae</taxon>
        <taxon>Bacteroides</taxon>
    </lineage>
</organism>
<dbReference type="PIRSF" id="PIRSF002211">
    <property type="entry name" value="Ribosomal_L30_bac-type"/>
    <property type="match status" value="1"/>
</dbReference>
<dbReference type="AlphaFoldDB" id="A0A015YVB8"/>
<evidence type="ECO:0000313" key="7">
    <source>
        <dbReference type="EMBL" id="EXZ26639.1"/>
    </source>
</evidence>
<evidence type="ECO:0000256" key="5">
    <source>
        <dbReference type="HAMAP-Rule" id="MF_01371"/>
    </source>
</evidence>
<dbReference type="GO" id="GO:0003735">
    <property type="term" value="F:structural constituent of ribosome"/>
    <property type="evidence" value="ECO:0007669"/>
    <property type="project" value="InterPro"/>
</dbReference>